<dbReference type="Gene3D" id="3.30.10.20">
    <property type="match status" value="3"/>
</dbReference>
<proteinExistence type="predicted"/>
<dbReference type="Pfam" id="PF03793">
    <property type="entry name" value="PASTA"/>
    <property type="match status" value="2"/>
</dbReference>
<evidence type="ECO:0000256" key="1">
    <source>
        <dbReference type="SAM" id="MobiDB-lite"/>
    </source>
</evidence>
<dbReference type="InterPro" id="IPR005543">
    <property type="entry name" value="PASTA_dom"/>
</dbReference>
<accession>A0A1S7DTG5</accession>
<keyword evidence="2" id="KW-0472">Membrane</keyword>
<keyword evidence="2" id="KW-1133">Transmembrane helix</keyword>
<sequence length="344" mass="38713">MFKSLFHWKVGLNAVAAIGVLVGLVWLTFRWLELHTNHGKEIPVPNVVNMSMHEAIKALDDAGLEYEIDSGKYDPKYKSFQVLQIYPSPGSRVKESRAIRLRVNPRTWAKVTVPDVLNRYKNTVFTQLERIGLKVGDTIYEPSIQPDAVIGMRYNGTTLAPGTLLPRFSTIDLIIGSGPRRNIAVPNVMGMTVKQAKMIIEQNYFTLGLAEYEDGKSDDSDIVYYQDPAPGSLRDQGMQIDIWASKKTLAEMQSKINALDQMYRVRIAPVTTPDFGEDITYEPEPVRPEPTPQPKPKPEVKTEVKPTPKPETAKPKPTEQKKPEPKPTPKPVEEKPKVKKVVIE</sequence>
<evidence type="ECO:0000313" key="5">
    <source>
        <dbReference type="Proteomes" id="UP000189883"/>
    </source>
</evidence>
<keyword evidence="4" id="KW-0418">Kinase</keyword>
<dbReference type="RefSeq" id="WP_079207595.1">
    <property type="nucleotide sequence ID" value="NZ_CP011859.1"/>
</dbReference>
<feature type="transmembrane region" description="Helical" evidence="2">
    <location>
        <begin position="12"/>
        <end position="32"/>
    </location>
</feature>
<dbReference type="Proteomes" id="UP000189883">
    <property type="component" value="Chromosome"/>
</dbReference>
<feature type="compositionally biased region" description="Basic and acidic residues" evidence="1">
    <location>
        <begin position="296"/>
        <end position="344"/>
    </location>
</feature>
<feature type="domain" description="PASTA" evidence="3">
    <location>
        <begin position="178"/>
        <end position="246"/>
    </location>
</feature>
<dbReference type="PROSITE" id="PS51178">
    <property type="entry name" value="PASTA"/>
    <property type="match status" value="2"/>
</dbReference>
<feature type="region of interest" description="Disordered" evidence="1">
    <location>
        <begin position="273"/>
        <end position="344"/>
    </location>
</feature>
<keyword evidence="2" id="KW-0812">Transmembrane</keyword>
<dbReference type="SMART" id="SM00740">
    <property type="entry name" value="PASTA"/>
    <property type="match status" value="3"/>
</dbReference>
<dbReference type="EMBL" id="CP011859">
    <property type="protein sequence ID" value="AQY22413.1"/>
    <property type="molecule type" value="Genomic_DNA"/>
</dbReference>
<dbReference type="CDD" id="cd06577">
    <property type="entry name" value="PASTA_pknB"/>
    <property type="match status" value="3"/>
</dbReference>
<dbReference type="AlphaFoldDB" id="A0A1S7DTG5"/>
<evidence type="ECO:0000259" key="3">
    <source>
        <dbReference type="PROSITE" id="PS51178"/>
    </source>
</evidence>
<protein>
    <submittedName>
        <fullName evidence="4">Serine/threonine-protein kinase PK-1</fullName>
    </submittedName>
</protein>
<reference evidence="4 5" key="1">
    <citation type="submission" date="2015-06" db="EMBL/GenBank/DDBJ databases">
        <title>R. anatipestifer strain HXb2 is the most virulent strain so far, and the genome sequence would help us uncover the pathogenesis.</title>
        <authorList>
            <person name="Hu Q."/>
            <person name="Qi J."/>
            <person name="Bo H."/>
            <person name="Liu G."/>
            <person name="Tao M."/>
            <person name="Ding Y."/>
            <person name="Xue Y."/>
        </authorList>
    </citation>
    <scope>NUCLEOTIDE SEQUENCE [LARGE SCALE GENOMIC DNA]</scope>
    <source>
        <strain evidence="4 5">HXb2</strain>
    </source>
</reference>
<dbReference type="GO" id="GO:0016301">
    <property type="term" value="F:kinase activity"/>
    <property type="evidence" value="ECO:0007669"/>
    <property type="project" value="UniProtKB-KW"/>
</dbReference>
<evidence type="ECO:0000256" key="2">
    <source>
        <dbReference type="SAM" id="Phobius"/>
    </source>
</evidence>
<name>A0A1S7DTG5_RIEAN</name>
<gene>
    <name evidence="4" type="primary">spk1</name>
    <name evidence="4" type="ORF">AB406_1468</name>
</gene>
<organism evidence="4 5">
    <name type="scientific">Riemerella anatipestifer</name>
    <name type="common">Moraxella anatipestifer</name>
    <dbReference type="NCBI Taxonomy" id="34085"/>
    <lineage>
        <taxon>Bacteria</taxon>
        <taxon>Pseudomonadati</taxon>
        <taxon>Bacteroidota</taxon>
        <taxon>Flavobacteriia</taxon>
        <taxon>Flavobacteriales</taxon>
        <taxon>Weeksellaceae</taxon>
        <taxon>Riemerella</taxon>
    </lineage>
</organism>
<evidence type="ECO:0000313" key="4">
    <source>
        <dbReference type="EMBL" id="AQY22413.1"/>
    </source>
</evidence>
<keyword evidence="4" id="KW-0808">Transferase</keyword>
<feature type="domain" description="PASTA" evidence="3">
    <location>
        <begin position="39"/>
        <end position="105"/>
    </location>
</feature>